<dbReference type="EnsemblPlants" id="Solyc00g016900.1.1">
    <property type="protein sequence ID" value="Solyc00g016900.1.1"/>
    <property type="gene ID" value="Solyc00g016900.1"/>
</dbReference>
<keyword evidence="2" id="KW-1185">Reference proteome</keyword>
<dbReference type="InParanoid" id="A0A494G8V0"/>
<dbReference type="PaxDb" id="4081-Solyc00g016900.1.1"/>
<name>A0A494G8V0_SOLLC</name>
<accession>A0A494G8V0</accession>
<proteinExistence type="predicted"/>
<protein>
    <submittedName>
        <fullName evidence="1">Uncharacterized protein</fullName>
    </submittedName>
</protein>
<evidence type="ECO:0000313" key="2">
    <source>
        <dbReference type="Proteomes" id="UP000004994"/>
    </source>
</evidence>
<reference evidence="1" key="1">
    <citation type="journal article" date="2012" name="Nature">
        <title>The tomato genome sequence provides insights into fleshy fruit evolution.</title>
        <authorList>
            <consortium name="Tomato Genome Consortium"/>
        </authorList>
    </citation>
    <scope>NUCLEOTIDE SEQUENCE [LARGE SCALE GENOMIC DNA]</scope>
    <source>
        <strain evidence="1">cv. Heinz 1706</strain>
    </source>
</reference>
<reference evidence="1" key="2">
    <citation type="submission" date="2019-04" db="UniProtKB">
        <authorList>
            <consortium name="EnsemblPlants"/>
        </authorList>
    </citation>
    <scope>IDENTIFICATION</scope>
    <source>
        <strain evidence="1">cv. Heinz 1706</strain>
    </source>
</reference>
<evidence type="ECO:0000313" key="1">
    <source>
        <dbReference type="EnsemblPlants" id="Solyc00g016900.1.1"/>
    </source>
</evidence>
<dbReference type="AlphaFoldDB" id="A0A494G8V0"/>
<sequence>MTMGEAKEALIDSGPKESFNVDFVYGDELMLNSGADQVLMVHENYGAPARNQRLKLPALPRGAILLGVCHKTEMAETKEEFEARIWAKYEAELQSKIEAMNAQEEFERKLRVKLEAEYAKKRRVIL</sequence>
<dbReference type="Gramene" id="Solyc00g016900.1.1">
    <property type="protein sequence ID" value="Solyc00g016900.1.1"/>
    <property type="gene ID" value="Solyc00g016900.1"/>
</dbReference>
<organism evidence="1">
    <name type="scientific">Solanum lycopersicum</name>
    <name type="common">Tomato</name>
    <name type="synonym">Lycopersicon esculentum</name>
    <dbReference type="NCBI Taxonomy" id="4081"/>
    <lineage>
        <taxon>Eukaryota</taxon>
        <taxon>Viridiplantae</taxon>
        <taxon>Streptophyta</taxon>
        <taxon>Embryophyta</taxon>
        <taxon>Tracheophyta</taxon>
        <taxon>Spermatophyta</taxon>
        <taxon>Magnoliopsida</taxon>
        <taxon>eudicotyledons</taxon>
        <taxon>Gunneridae</taxon>
        <taxon>Pentapetalae</taxon>
        <taxon>asterids</taxon>
        <taxon>lamiids</taxon>
        <taxon>Solanales</taxon>
        <taxon>Solanaceae</taxon>
        <taxon>Solanoideae</taxon>
        <taxon>Solaneae</taxon>
        <taxon>Solanum</taxon>
        <taxon>Solanum subgen. Lycopersicon</taxon>
    </lineage>
</organism>
<dbReference type="Proteomes" id="UP000004994">
    <property type="component" value="Unassembled WGS sequence"/>
</dbReference>